<accession>A0A5D2IWE5</accession>
<proteinExistence type="predicted"/>
<evidence type="ECO:0000313" key="1">
    <source>
        <dbReference type="EMBL" id="TYH46680.1"/>
    </source>
</evidence>
<gene>
    <name evidence="1" type="ORF">ES332_D11G355100v1</name>
</gene>
<dbReference type="AlphaFoldDB" id="A0A5D2IWE5"/>
<keyword evidence="2" id="KW-1185">Reference proteome</keyword>
<evidence type="ECO:0000313" key="2">
    <source>
        <dbReference type="Proteomes" id="UP000322667"/>
    </source>
</evidence>
<dbReference type="Proteomes" id="UP000322667">
    <property type="component" value="Chromosome D11"/>
</dbReference>
<sequence length="70" mass="7785">MVGRTCNDSTSYILCIFSCLRRAFRTLPWSVLGSNVKTISTISLNSLVLISSVFCLMARSNIMVNLYISC</sequence>
<dbReference type="EMBL" id="CM017633">
    <property type="protein sequence ID" value="TYH46680.1"/>
    <property type="molecule type" value="Genomic_DNA"/>
</dbReference>
<protein>
    <submittedName>
        <fullName evidence="1">Uncharacterized protein</fullName>
    </submittedName>
</protein>
<name>A0A5D2IWE5_GOSTO</name>
<organism evidence="1 2">
    <name type="scientific">Gossypium tomentosum</name>
    <name type="common">Hawaiian cotton</name>
    <name type="synonym">Gossypium sandvicense</name>
    <dbReference type="NCBI Taxonomy" id="34277"/>
    <lineage>
        <taxon>Eukaryota</taxon>
        <taxon>Viridiplantae</taxon>
        <taxon>Streptophyta</taxon>
        <taxon>Embryophyta</taxon>
        <taxon>Tracheophyta</taxon>
        <taxon>Spermatophyta</taxon>
        <taxon>Magnoliopsida</taxon>
        <taxon>eudicotyledons</taxon>
        <taxon>Gunneridae</taxon>
        <taxon>Pentapetalae</taxon>
        <taxon>rosids</taxon>
        <taxon>malvids</taxon>
        <taxon>Malvales</taxon>
        <taxon>Malvaceae</taxon>
        <taxon>Malvoideae</taxon>
        <taxon>Gossypium</taxon>
    </lineage>
</organism>
<reference evidence="1 2" key="1">
    <citation type="submission" date="2019-07" db="EMBL/GenBank/DDBJ databases">
        <title>WGS assembly of Gossypium tomentosum.</title>
        <authorList>
            <person name="Chen Z.J."/>
            <person name="Sreedasyam A."/>
            <person name="Ando A."/>
            <person name="Song Q."/>
            <person name="De L."/>
            <person name="Hulse-Kemp A."/>
            <person name="Ding M."/>
            <person name="Ye W."/>
            <person name="Kirkbride R."/>
            <person name="Jenkins J."/>
            <person name="Plott C."/>
            <person name="Lovell J."/>
            <person name="Lin Y.-M."/>
            <person name="Vaughn R."/>
            <person name="Liu B."/>
            <person name="Li W."/>
            <person name="Simpson S."/>
            <person name="Scheffler B."/>
            <person name="Saski C."/>
            <person name="Grover C."/>
            <person name="Hu G."/>
            <person name="Conover J."/>
            <person name="Carlson J."/>
            <person name="Shu S."/>
            <person name="Boston L."/>
            <person name="Williams M."/>
            <person name="Peterson D."/>
            <person name="Mcgee K."/>
            <person name="Jones D."/>
            <person name="Wendel J."/>
            <person name="Stelly D."/>
            <person name="Grimwood J."/>
            <person name="Schmutz J."/>
        </authorList>
    </citation>
    <scope>NUCLEOTIDE SEQUENCE [LARGE SCALE GENOMIC DNA]</scope>
    <source>
        <strain evidence="1">7179.01</strain>
    </source>
</reference>